<dbReference type="InterPro" id="IPR001926">
    <property type="entry name" value="TrpB-like_PALP"/>
</dbReference>
<dbReference type="GO" id="GO:0019148">
    <property type="term" value="F:D-cysteine desulfhydrase activity"/>
    <property type="evidence" value="ECO:0007669"/>
    <property type="project" value="TreeGrafter"/>
</dbReference>
<evidence type="ECO:0000256" key="5">
    <source>
        <dbReference type="PIRSR" id="PIRSR006278-2"/>
    </source>
</evidence>
<evidence type="ECO:0000256" key="3">
    <source>
        <dbReference type="ARBA" id="ARBA00022898"/>
    </source>
</evidence>
<gene>
    <name evidence="7" type="ORF">GCM10007890_35370</name>
</gene>
<protein>
    <submittedName>
        <fullName evidence="7">D-cysteine desulfhydrase</fullName>
    </submittedName>
</protein>
<keyword evidence="8" id="KW-1185">Reference proteome</keyword>
<dbReference type="Pfam" id="PF00291">
    <property type="entry name" value="PALP"/>
    <property type="match status" value="1"/>
</dbReference>
<dbReference type="PIRSF" id="PIRSF006278">
    <property type="entry name" value="ACCD_DCysDesulf"/>
    <property type="match status" value="1"/>
</dbReference>
<dbReference type="PANTHER" id="PTHR43780:SF2">
    <property type="entry name" value="1-AMINOCYCLOPROPANE-1-CARBOXYLATE DEAMINASE-RELATED"/>
    <property type="match status" value="1"/>
</dbReference>
<dbReference type="SUPFAM" id="SSF53686">
    <property type="entry name" value="Tryptophan synthase beta subunit-like PLP-dependent enzymes"/>
    <property type="match status" value="1"/>
</dbReference>
<reference evidence="8" key="1">
    <citation type="journal article" date="2019" name="Int. J. Syst. Evol. Microbiol.">
        <title>The Global Catalogue of Microorganisms (GCM) 10K type strain sequencing project: providing services to taxonomists for standard genome sequencing and annotation.</title>
        <authorList>
            <consortium name="The Broad Institute Genomics Platform"/>
            <consortium name="The Broad Institute Genome Sequencing Center for Infectious Disease"/>
            <person name="Wu L."/>
            <person name="Ma J."/>
        </authorList>
    </citation>
    <scope>NUCLEOTIDE SEQUENCE [LARGE SCALE GENOMIC DNA]</scope>
    <source>
        <strain evidence="8">NBRC 103632</strain>
    </source>
</reference>
<evidence type="ECO:0000256" key="2">
    <source>
        <dbReference type="ARBA" id="ARBA00008639"/>
    </source>
</evidence>
<dbReference type="RefSeq" id="WP_238193994.1">
    <property type="nucleotide sequence ID" value="NZ_BPQZ01000001.1"/>
</dbReference>
<feature type="modified residue" description="N6-(pyridoxal phosphate)lysine" evidence="5">
    <location>
        <position position="56"/>
    </location>
</feature>
<comment type="caution">
    <text evidence="7">The sequence shown here is derived from an EMBL/GenBank/DDBJ whole genome shotgun (WGS) entry which is preliminary data.</text>
</comment>
<keyword evidence="3 5" id="KW-0663">Pyridoxal phosphate</keyword>
<comment type="similarity">
    <text evidence="2">Belongs to the ACC deaminase/D-cysteine desulfhydrase family.</text>
</comment>
<feature type="active site" description="Nucleophile" evidence="4">
    <location>
        <position position="83"/>
    </location>
</feature>
<evidence type="ECO:0000313" key="7">
    <source>
        <dbReference type="EMBL" id="GLS71524.1"/>
    </source>
</evidence>
<proteinExistence type="inferred from homology"/>
<evidence type="ECO:0000256" key="4">
    <source>
        <dbReference type="PIRSR" id="PIRSR006278-1"/>
    </source>
</evidence>
<name>A0AA37TI70_9HYPH</name>
<dbReference type="PANTHER" id="PTHR43780">
    <property type="entry name" value="1-AMINOCYCLOPROPANE-1-CARBOXYLATE DEAMINASE-RELATED"/>
    <property type="match status" value="1"/>
</dbReference>
<evidence type="ECO:0000313" key="8">
    <source>
        <dbReference type="Proteomes" id="UP001157440"/>
    </source>
</evidence>
<evidence type="ECO:0000259" key="6">
    <source>
        <dbReference type="Pfam" id="PF00291"/>
    </source>
</evidence>
<feature type="domain" description="Tryptophan synthase beta chain-like PALP" evidence="6">
    <location>
        <begin position="16"/>
        <end position="326"/>
    </location>
</feature>
<dbReference type="AlphaFoldDB" id="A0AA37TI70"/>
<sequence length="340" mass="35299">MPMLDLARFPRLPLLTQPTPIEPLDGLTRHLGDTLNGVRIFVKRDDVAGIGLGGNKLRKLEYLLGAARAEGADTVVTVGAIQSNHARLTAAASAQAGLACELFLTRSVPRQDPDYTGNGNRLLDDVFGATVHELPGDADSLAAAEARAAELRGQGRRVYTFPSGGSSPTGCLGYANCAAEILSQADQLGLSFAQIITANGSAGTHAGFVAGLAAMGLDTTLAKSFAVLAEDARARAEVLEKANATLALIGSERRVSPQDINLDGTHRGSGYGIPTDGMLEAVRLMARTEGKLLDPVYSGKAFAGLLHDVRAGLYPAGSSVLFLMTGGTPGLFAYKEALAG</sequence>
<dbReference type="Gene3D" id="3.40.50.1100">
    <property type="match status" value="2"/>
</dbReference>
<organism evidence="7 8">
    <name type="scientific">Methylobacterium tardum</name>
    <dbReference type="NCBI Taxonomy" id="374432"/>
    <lineage>
        <taxon>Bacteria</taxon>
        <taxon>Pseudomonadati</taxon>
        <taxon>Pseudomonadota</taxon>
        <taxon>Alphaproteobacteria</taxon>
        <taxon>Hyphomicrobiales</taxon>
        <taxon>Methylobacteriaceae</taxon>
        <taxon>Methylobacterium</taxon>
    </lineage>
</organism>
<dbReference type="EMBL" id="BSPL01000017">
    <property type="protein sequence ID" value="GLS71524.1"/>
    <property type="molecule type" value="Genomic_DNA"/>
</dbReference>
<accession>A0AA37TI70</accession>
<dbReference type="InterPro" id="IPR027278">
    <property type="entry name" value="ACCD_DCysDesulf"/>
</dbReference>
<dbReference type="Proteomes" id="UP001157440">
    <property type="component" value="Unassembled WGS sequence"/>
</dbReference>
<dbReference type="InterPro" id="IPR036052">
    <property type="entry name" value="TrpB-like_PALP_sf"/>
</dbReference>
<evidence type="ECO:0000256" key="1">
    <source>
        <dbReference type="ARBA" id="ARBA00001933"/>
    </source>
</evidence>
<comment type="cofactor">
    <cofactor evidence="1">
        <name>pyridoxal 5'-phosphate</name>
        <dbReference type="ChEBI" id="CHEBI:597326"/>
    </cofactor>
</comment>